<feature type="disulfide bond" evidence="8">
    <location>
        <begin position="2876"/>
        <end position="2928"/>
    </location>
</feature>
<reference evidence="10" key="2">
    <citation type="submission" date="2025-08" db="UniProtKB">
        <authorList>
            <consortium name="Ensembl"/>
        </authorList>
    </citation>
    <scope>IDENTIFICATION</scope>
</reference>
<dbReference type="Ensembl" id="ENSCMUT00000016968.2">
    <property type="protein sequence ID" value="ENSCMUP00000015795.2"/>
    <property type="gene ID" value="ENSCMUG00000012049.2"/>
</dbReference>
<reference evidence="10" key="3">
    <citation type="submission" date="2025-09" db="UniProtKB">
        <authorList>
            <consortium name="Ensembl"/>
        </authorList>
    </citation>
    <scope>IDENTIFICATION</scope>
</reference>
<dbReference type="Pfam" id="PF08742">
    <property type="entry name" value="C8"/>
    <property type="match status" value="4"/>
</dbReference>
<evidence type="ECO:0000256" key="4">
    <source>
        <dbReference type="ARBA" id="ARBA00022737"/>
    </source>
</evidence>
<dbReference type="SUPFAM" id="SSF57567">
    <property type="entry name" value="Serine protease inhibitors"/>
    <property type="match status" value="4"/>
</dbReference>
<evidence type="ECO:0000256" key="9">
    <source>
        <dbReference type="SAM" id="MobiDB-lite"/>
    </source>
</evidence>
<evidence type="ECO:0000313" key="11">
    <source>
        <dbReference type="Proteomes" id="UP000694553"/>
    </source>
</evidence>
<feature type="disulfide bond" evidence="8">
    <location>
        <begin position="2872"/>
        <end position="2926"/>
    </location>
</feature>
<dbReference type="Pfam" id="PF25962">
    <property type="entry name" value="TIL_OTOGL_Mucin"/>
    <property type="match status" value="1"/>
</dbReference>
<evidence type="ECO:0000313" key="10">
    <source>
        <dbReference type="Ensembl" id="ENSCMUP00000015795.2"/>
    </source>
</evidence>
<name>A0A8C3GYT2_CORMO</name>
<comment type="caution">
    <text evidence="8">Lacks conserved residue(s) required for the propagation of feature annotation.</text>
</comment>
<dbReference type="Pfam" id="PF23244">
    <property type="entry name" value="VWF"/>
    <property type="match status" value="1"/>
</dbReference>
<dbReference type="InterPro" id="IPR001007">
    <property type="entry name" value="VWF_dom"/>
</dbReference>
<dbReference type="InterPro" id="IPR001846">
    <property type="entry name" value="VWF_type-D"/>
</dbReference>
<feature type="compositionally biased region" description="Low complexity" evidence="9">
    <location>
        <begin position="1391"/>
        <end position="1470"/>
    </location>
</feature>
<dbReference type="InterPro" id="IPR006207">
    <property type="entry name" value="Cys_knot_C"/>
</dbReference>
<dbReference type="CDD" id="cd19941">
    <property type="entry name" value="TIL"/>
    <property type="match status" value="4"/>
</dbReference>
<reference evidence="11" key="1">
    <citation type="submission" date="2019-10" db="EMBL/GenBank/DDBJ databases">
        <title>Corvus moneduloides (New Caledonian crow) genome, bCorMon1, primary haplotype.</title>
        <authorList>
            <person name="Rutz C."/>
            <person name="Fungtammasan C."/>
            <person name="Mountcastle J."/>
            <person name="Formenti G."/>
            <person name="Chow W."/>
            <person name="Howe K."/>
            <person name="Steele M.P."/>
            <person name="Fernandes J."/>
            <person name="Gilbert M.T.P."/>
            <person name="Fedrigo O."/>
            <person name="Jarvis E.D."/>
            <person name="Gemmell N."/>
        </authorList>
    </citation>
    <scope>NUCLEOTIDE SEQUENCE [LARGE SCALE GENOMIC DNA]</scope>
</reference>
<dbReference type="SMART" id="SM00214">
    <property type="entry name" value="VWC"/>
    <property type="match status" value="3"/>
</dbReference>
<keyword evidence="6 8" id="KW-1015">Disulfide bond</keyword>
<dbReference type="GO" id="GO:0031012">
    <property type="term" value="C:extracellular matrix"/>
    <property type="evidence" value="ECO:0007669"/>
    <property type="project" value="TreeGrafter"/>
</dbReference>
<dbReference type="SMART" id="SM00216">
    <property type="entry name" value="VWD"/>
    <property type="match status" value="4"/>
</dbReference>
<dbReference type="PANTHER" id="PTHR11339">
    <property type="entry name" value="EXTRACELLULAR MATRIX GLYCOPROTEIN RELATED"/>
    <property type="match status" value="1"/>
</dbReference>
<dbReference type="SMART" id="SM00215">
    <property type="entry name" value="VWC_out"/>
    <property type="match status" value="2"/>
</dbReference>
<dbReference type="FunFam" id="2.10.25.10:FF:000153">
    <property type="entry name" value="MUC5B isoform 1"/>
    <property type="match status" value="1"/>
</dbReference>
<sequence>LWNHCAHNCKTRNHGHYVCSTWGNNHFKTFDGDVYQFPGICEYNFVSDCREAYREFSVHIQRALNSNGHPEIQYILMKIKDIMVYLKPNLVVVDGRIVKTPYYSSGVLIESGEIYTKIYAKLGMVLMWNQQDALMVELDNKFNNHTCGLCGDYNGIPIYNEFIDGDVSYNSITYGNLQKISKPNAKCEDPDETQALPSCNKHRDECQRLLTSPAFADCRLRLNLEMYIQACMQDMCACNGKEDSFCLCSTISEYSRQCSHAGGRPGEWRTQNFCPKTCPATMVYRESSSPCMDTCSHLEISSLCEEHYMDGCFCPEGTVYDDISEKGCIPVSQCHCKLGGKTYAPGESISKECEECTCNSGRWTCKDLPCPGICSVEGGSHITTFDGKKYTFHGDCYYVLAKSYGLLAELAPCGSTDKQTCLKTVVLLVDNKKNVVVFRSDGSVLLNEMTVNVPHVSASFSIFKPSSNYFVVQTSFGLQMQIQLFRVMQLFVTVDQSVKGKLQGLCGNFNGMEGDDFRTTSGLIEATGSAFANTWKAQSTCTDQAEKLEDPCSLSIESANYAEHWCSLLRNPKGPFARCHLVIDPTEYYKKCKYDTCLCEDNEECLCAALSSYSRACAFKGIILGGWRKSVCSNEASSCPGNQVFLYNLTKCQQTCRSLADGEKYCLQDFAPVDGCGCPPNTYLDNQDECVPISQCPCYYKGSYLEPGQYFTKDGERWYVLFWLFVSTMYLSGEKECSSNKTYFDCNASSKWTSQTPVQLSCHTPQIDHFQTECVSGCVCPQGLFDDGRGGCVEQKNCPCSHNNDWYSSGEKIKVDCNTCTCQKGTWKCTDNVCYGTCMIYGSGHYNTFDGKFYDFDGSCEYVATQDFCGDKNSSGSFSIITENVPCGTTGVTCSKAIKMFLGKTELKLENKDYKEIQRDVGDDVQYWNRTVGLYLVIEASNGVMLIWDKKTTVFIKLSPDYKGKVCGLCGNFDDKANNDFTTRSGLQESNPLEFGNSWKQSPMCPDVTEEIKPCDLKPHRKSWAEKECSIIQSEVFKICHSKVNPLPFYEACVHDACSCDSGGDCECFCSAVAAYAQECIKAEACVFWRTPDICPIFCDYYNPRNECDWHYEPCGSNITTCRMINNVSTNFTIPLLEGCYPRCPMDKPIYNEETKECVTEDECGCYIEGGIHIPPGQEVPTKENCTICICVPSGSIECKPLPGCPCVINGTSYEVGAVVGQVQDGDMCITYICAENGSVVPGGVYPCPTSSPTTISTSFPSSTLTTTTTITTTTAPCFGLICDWTEWFDVSKPEEGGGDYETYDEIRNHGNKICTAPEQIECRAKDKPDVSLDDLGQKVECNVTYGLICKNDEQDVTMWQLCYNYEIRVNCCEWQEIPCGPTITPTVPHTPASTTTKTTVPTTTTTRTSTEITTPPVHIHSTTSEHTPSVPSPVTSTSTELTTTSTSPETPTTTTTTTTSSSPTSTTTTGVPRAPPVYVLVPWIVTSDLSVSNCPSCCHLPGCDCIWTDWIDVSYPDSSDRNSGDYETFENILKNDPSWVCAKAENISCRAEKFPNTSIADLGQKVECNVNVGLICNNKDQQIGGIIPMPVCLNYEISICCTPNKPECLPTPSTTSTSTSTPSSTTSAVSSTTISTTAPTPTAEETPSSTTPTTPTTTTTTPIPTSTTTTVTGSPTPTPTPESMFPKVIILTKTPVPPSAEWTKNSLILLSFGVPRAPPVYVLVPWIVTSDLSVSNCPSCCHLPGCDCIWTDWIDVSYPDSSDRNSGDYETFENILKNDPSWVCAKAENISCRAEKFPNTSIADLGQKVECNVNVGLICNNKDQQIGGIIPMPVCLNYEISICCTPNKPECLPTPSTTSTSTSTPSSTTSAVSSTTISTTAPTPTAEETPSSTTPTTPTTATTTPIPTSTTTTVTGSPTPTPTPESMFPKVIILTKTPVPPSAEWTKNSLILLSFVALLWEAKKGRPGHTTELSCGQCWLSAVAVSEGHRWVQGVPRAPPVYVLVPWIVTSDLSVSNCPSCCHLPGCDCIWTDWIDVSYPDSSDRNSGDYETFENILKNDPSWVCAKAENISCRAEKFPNTSIADLGQKVECNVNVGLICNNKDQQIGGIIPMPVCLNYEISICCTPNKPECLPTPSTTSTSTSTPSSTTSAVSSTTISTTAPTPTAEETPSSTTPTTPTTTTTTPMFVSVSSLLLSFQTQEGDSWWLCECIKAICVEDNVVQVIPVICNPPPKPTCANGLSPVPVIDEDGCCWHWECDCYCTGWGDPHYMTFDGLYYSFQGNCTYVLVEEINKKVDNFGVYIDNYYCDARDVVSCPRTLIVRHETQEVRLRTAQPNTLQVEVTVNNQLVALPYKKFGVSIYESGINRVVEIPELKMNVTYNGLSFSIRMPYSLFGNNTQGQCGTCNNNTADDCMLPDGNIAENCEIMADHWQVVDPSKPQCSPGLVPTGSPSTTPTQPCKESSICELLLGSVFEPCHALVQPDKYYAACVFDSCVLPNLDLECSSLQIYAATCADQGACIDWRKHTNGVCSHECPPGKEYRACGPIKEMTCKSRGQNDTSTKQAEGCFCPNGTMLYDSGVDVCVKTCGCVGVDMIPREFGERFTMDCQDCICLEGEHGIVCEPHECDQKKVTCDGEGFYEIQEVNPKDPCCPLFTCKCNTSFCTAKAPKCSLGFEVHSYIPSGQCCPVYQCVPKGVCVHGNAEFLPNSSVFVDKCQNCFCTNDVNISTQLNIISCEHVPCNTYCQPGYELKPVKGECCGKCVQTKCIIHTADNSELILSPGDFKNDPRNNCTIYSCVDVHNQLIASTSEITCPAFNEESCKPGTISFLPNGCCKTCAPVDSQTPCSVRQRKDFIIYKGCRSVDRVELSECEGTCGTFSLYSAEANSMDHSCSCCRETSTTEKHVVLKCPGGHSMSHKYIYVESCSCQDTECRNPKLNELQNNEENDKASTLNRIKRAISLTSK</sequence>
<feature type="disulfide bond" evidence="8">
    <location>
        <begin position="2861"/>
        <end position="2910"/>
    </location>
</feature>
<dbReference type="InterPro" id="IPR002919">
    <property type="entry name" value="TIL_dom"/>
</dbReference>
<dbReference type="PANTHER" id="PTHR11339:SF371">
    <property type="entry name" value="MUCIN-2"/>
    <property type="match status" value="1"/>
</dbReference>
<evidence type="ECO:0000256" key="5">
    <source>
        <dbReference type="ARBA" id="ARBA00023008"/>
    </source>
</evidence>
<dbReference type="PROSITE" id="PS01185">
    <property type="entry name" value="CTCK_1"/>
    <property type="match status" value="1"/>
</dbReference>
<dbReference type="Pfam" id="PF13330">
    <property type="entry name" value="Mucin2_WxxW"/>
    <property type="match status" value="4"/>
</dbReference>
<dbReference type="GO" id="GO:0005615">
    <property type="term" value="C:extracellular space"/>
    <property type="evidence" value="ECO:0007669"/>
    <property type="project" value="TreeGrafter"/>
</dbReference>
<dbReference type="InterPro" id="IPR050780">
    <property type="entry name" value="Mucin_vWF_Thrombospondin_sf"/>
</dbReference>
<organism evidence="10 11">
    <name type="scientific">Corvus moneduloides</name>
    <name type="common">New Caledonian crow</name>
    <dbReference type="NCBI Taxonomy" id="1196302"/>
    <lineage>
        <taxon>Eukaryota</taxon>
        <taxon>Metazoa</taxon>
        <taxon>Chordata</taxon>
        <taxon>Craniata</taxon>
        <taxon>Vertebrata</taxon>
        <taxon>Euteleostomi</taxon>
        <taxon>Archelosauria</taxon>
        <taxon>Archosauria</taxon>
        <taxon>Dinosauria</taxon>
        <taxon>Saurischia</taxon>
        <taxon>Theropoda</taxon>
        <taxon>Coelurosauria</taxon>
        <taxon>Aves</taxon>
        <taxon>Neognathae</taxon>
        <taxon>Neoaves</taxon>
        <taxon>Telluraves</taxon>
        <taxon>Australaves</taxon>
        <taxon>Passeriformes</taxon>
        <taxon>Corvoidea</taxon>
        <taxon>Corvidae</taxon>
        <taxon>Corvus</taxon>
    </lineage>
</organism>
<keyword evidence="7" id="KW-0325">Glycoprotein</keyword>
<proteinExistence type="predicted"/>
<dbReference type="Pfam" id="PF01826">
    <property type="entry name" value="TIL"/>
    <property type="match status" value="2"/>
</dbReference>
<feature type="region of interest" description="Disordered" evidence="9">
    <location>
        <begin position="1855"/>
        <end position="1927"/>
    </location>
</feature>
<dbReference type="SMART" id="SM00041">
    <property type="entry name" value="CT"/>
    <property type="match status" value="1"/>
</dbReference>
<keyword evidence="4" id="KW-0677">Repeat</keyword>
<keyword evidence="5" id="KW-0186">Copper</keyword>
<dbReference type="Pfam" id="PF00094">
    <property type="entry name" value="VWD"/>
    <property type="match status" value="4"/>
</dbReference>
<evidence type="ECO:0000256" key="6">
    <source>
        <dbReference type="ARBA" id="ARBA00023157"/>
    </source>
</evidence>
<dbReference type="PROSITE" id="PS01225">
    <property type="entry name" value="CTCK_2"/>
    <property type="match status" value="1"/>
</dbReference>
<evidence type="ECO:0000256" key="2">
    <source>
        <dbReference type="ARBA" id="ARBA00022525"/>
    </source>
</evidence>
<keyword evidence="2" id="KW-0964">Secreted</keyword>
<accession>A0A8C3GYT2</accession>
<evidence type="ECO:0000256" key="8">
    <source>
        <dbReference type="PROSITE-ProRule" id="PRU00039"/>
    </source>
</evidence>
<dbReference type="SUPFAM" id="SSF57603">
    <property type="entry name" value="FnI-like domain"/>
    <property type="match status" value="2"/>
</dbReference>
<dbReference type="InterPro" id="IPR036084">
    <property type="entry name" value="Ser_inhib-like_sf"/>
</dbReference>
<dbReference type="PROSITE" id="PS01208">
    <property type="entry name" value="VWFC_1"/>
    <property type="match status" value="2"/>
</dbReference>
<dbReference type="PROSITE" id="PS51233">
    <property type="entry name" value="VWFD"/>
    <property type="match status" value="4"/>
</dbReference>
<dbReference type="InterPro" id="IPR025155">
    <property type="entry name" value="WxxW_domain"/>
</dbReference>
<evidence type="ECO:0000256" key="1">
    <source>
        <dbReference type="ARBA" id="ARBA00004613"/>
    </source>
</evidence>
<accession>A0A8U7M627</accession>
<evidence type="ECO:0000256" key="7">
    <source>
        <dbReference type="ARBA" id="ARBA00023180"/>
    </source>
</evidence>
<evidence type="ECO:0000256" key="3">
    <source>
        <dbReference type="ARBA" id="ARBA00022729"/>
    </source>
</evidence>
<dbReference type="SMART" id="SM00832">
    <property type="entry name" value="C8"/>
    <property type="match status" value="4"/>
</dbReference>
<dbReference type="Proteomes" id="UP000694553">
    <property type="component" value="Unassembled WGS sequence"/>
</dbReference>
<feature type="compositionally biased region" description="Low complexity" evidence="9">
    <location>
        <begin position="1612"/>
        <end position="1676"/>
    </location>
</feature>
<feature type="region of interest" description="Disordered" evidence="9">
    <location>
        <begin position="1612"/>
        <end position="1686"/>
    </location>
</feature>
<gene>
    <name evidence="10" type="primary">MUC2</name>
</gene>
<feature type="compositionally biased region" description="Low complexity" evidence="9">
    <location>
        <begin position="1855"/>
        <end position="1919"/>
    </location>
</feature>
<dbReference type="PROSITE" id="PS50184">
    <property type="entry name" value="VWFC_2"/>
    <property type="match status" value="2"/>
</dbReference>
<dbReference type="Gene3D" id="2.10.25.10">
    <property type="entry name" value="Laminin"/>
    <property type="match status" value="4"/>
</dbReference>
<comment type="subcellular location">
    <subcellularLocation>
        <location evidence="1">Secreted</location>
    </subcellularLocation>
</comment>
<dbReference type="FunFam" id="2.10.25.10:FF:000674">
    <property type="entry name" value="Mucin-2"/>
    <property type="match status" value="1"/>
</dbReference>
<keyword evidence="3" id="KW-0732">Signal</keyword>
<dbReference type="InterPro" id="IPR058753">
    <property type="entry name" value="TIL_OTOGL_Mucin"/>
</dbReference>
<feature type="region of interest" description="Disordered" evidence="9">
    <location>
        <begin position="1391"/>
        <end position="1474"/>
    </location>
</feature>
<keyword evidence="11" id="KW-1185">Reference proteome</keyword>
<protein>
    <submittedName>
        <fullName evidence="10">Mucin 2, oligomeric mucus/gel-forming</fullName>
    </submittedName>
</protein>
<feature type="region of interest" description="Disordered" evidence="9">
    <location>
        <begin position="2136"/>
        <end position="2185"/>
    </location>
</feature>
<dbReference type="InterPro" id="IPR014853">
    <property type="entry name" value="VWF/SSPO/ZAN-like_Cys-rich_dom"/>
</dbReference>